<feature type="active site" description="Charge relay system" evidence="5 6">
    <location>
        <position position="594"/>
    </location>
</feature>
<protein>
    <submittedName>
        <fullName evidence="11">Peptidase S8 and S53 subtilisin kexin sedolisin</fullName>
    </submittedName>
</protein>
<evidence type="ECO:0000256" key="6">
    <source>
        <dbReference type="PROSITE-ProRule" id="PRU01240"/>
    </source>
</evidence>
<evidence type="ECO:0000313" key="11">
    <source>
        <dbReference type="EMBL" id="AXH96356.1"/>
    </source>
</evidence>
<feature type="active site" description="Charge relay system" evidence="5 6">
    <location>
        <position position="175"/>
    </location>
</feature>
<dbReference type="Proteomes" id="UP000253790">
    <property type="component" value="Chromosome"/>
</dbReference>
<dbReference type="PANTHER" id="PTHR43806">
    <property type="entry name" value="PEPTIDASE S8"/>
    <property type="match status" value="1"/>
</dbReference>
<evidence type="ECO:0000256" key="1">
    <source>
        <dbReference type="ARBA" id="ARBA00011073"/>
    </source>
</evidence>
<feature type="chain" id="PRO_5038815263" evidence="9">
    <location>
        <begin position="20"/>
        <end position="1033"/>
    </location>
</feature>
<dbReference type="Pfam" id="PF00082">
    <property type="entry name" value="Peptidase_S8"/>
    <property type="match status" value="1"/>
</dbReference>
<dbReference type="InterPro" id="IPR023827">
    <property type="entry name" value="Peptidase_S8_Asp-AS"/>
</dbReference>
<sequence length="1033" mass="105540">MSLAALLTPLALAGGAAGASPADPVDRFVLAPRVGAVDPVVLPVGADDDRTVQVMVQLSRPSVSEVQASSGTELSKGQKKQLVKQIKAQQRGVVAAARADGGTVLAQTQHAINGVKVSIARNKVADLAAGADVLAVRPVVVHHLENATAIPFLGVPQVWQDTGYTGEGVKVAIIDTGIDYTHADFGGPGTVDAYEAADATDTAPADPALFGPDAPRVKGGRDFVGDDYDASEPGSVPQPDPNPLDCQGHGSHVAGSTGGSGVLADGSTYEGPYDASTPDTDFLIGPGVAPEVDLYALRVFGCAGSTDVTVEAIDWAVANDMDVINMSLGSDYGYADDSTAIASANAAAAGVVVVASAGNAGHNPYLVGSPSTARGVLSVAAVDPTATYPGVQITLPDGAIPAISANGIIPEDGTAYDVVVLEDIPGTTEDESLGCSVEAFTENGIADGGNQLAVTVRGTCARVARGVFGQQAGAAAVAMINTDPGFPPYEGPILDNPDTGAPYTVTIPFLGVRGVLGPNPTDDGDQLVAADGQPVSMVGQILDNPGYTDSAGFTSGGPRSGDSGLAPNVAAPGVAIESAAVGTGYKGVRMSGTSMAAPMTSGVAALGVQAHPEWTAYEVTGAIISSADRDNVGDYALRITGNGLVDAMQTVTTDTVAFGDKLETGGWESTLNFGFVESAKNFNATKKVTVVNKGTTTQTYRVSTVASPDSLPANVTVSPSRITVKPGRTASVTIKLSARAADVPTSLGGDQWSFHEISGQVRLSADSGELNVPYLMVPRSLAQGDAKGPKLDPAKKATTKVTLVNKGGALPAAMDFYTWGLSDGQDVDYEAMGGQGYDLRAAGVQSFPEDDVMVFAINNWDRWSNAASLEHDVLIDVDGDGVADQAVFALDYGLVTSGSADGMNAVFTMDLATGAMDVYYLATSPTDSSTLLMPVPMSALGVTDGTSFSYEVASFDLAGAGFDVMDGTAVYDPWNKAFDTDGYYTEVAPGASQKLQITADLDAWREQSPLGQMIVVLDNAAGEDEALLLGSGR</sequence>
<dbReference type="SUPFAM" id="SSF52743">
    <property type="entry name" value="Subtilisin-like"/>
    <property type="match status" value="1"/>
</dbReference>
<evidence type="ECO:0000256" key="8">
    <source>
        <dbReference type="SAM" id="MobiDB-lite"/>
    </source>
</evidence>
<dbReference type="InterPro" id="IPR034213">
    <property type="entry name" value="S8_Vpr-like"/>
</dbReference>
<organism evidence="11 12">
    <name type="scientific">Ornithinimicrobium avium</name>
    <dbReference type="NCBI Taxonomy" id="2283195"/>
    <lineage>
        <taxon>Bacteria</taxon>
        <taxon>Bacillati</taxon>
        <taxon>Actinomycetota</taxon>
        <taxon>Actinomycetes</taxon>
        <taxon>Micrococcales</taxon>
        <taxon>Ornithinimicrobiaceae</taxon>
        <taxon>Ornithinimicrobium</taxon>
    </lineage>
</organism>
<reference evidence="11 12" key="1">
    <citation type="submission" date="2018-07" db="EMBL/GenBank/DDBJ databases">
        <title>Complete genome sequencing of Ornithinimicrobium sp. AMA3305.</title>
        <authorList>
            <person name="Bae J.-W."/>
        </authorList>
    </citation>
    <scope>NUCLEOTIDE SEQUENCE [LARGE SCALE GENOMIC DNA]</scope>
    <source>
        <strain evidence="11 12">AMA3305</strain>
    </source>
</reference>
<feature type="signal peptide" evidence="9">
    <location>
        <begin position="1"/>
        <end position="19"/>
    </location>
</feature>
<evidence type="ECO:0000256" key="4">
    <source>
        <dbReference type="ARBA" id="ARBA00022825"/>
    </source>
</evidence>
<dbReference type="PROSITE" id="PS00138">
    <property type="entry name" value="SUBTILASE_SER"/>
    <property type="match status" value="1"/>
</dbReference>
<accession>A0A345NMU8</accession>
<dbReference type="InterPro" id="IPR000209">
    <property type="entry name" value="Peptidase_S8/S53_dom"/>
</dbReference>
<feature type="domain" description="Peptidase S8/S53" evidence="10">
    <location>
        <begin position="166"/>
        <end position="643"/>
    </location>
</feature>
<dbReference type="InterPro" id="IPR036852">
    <property type="entry name" value="Peptidase_S8/S53_dom_sf"/>
</dbReference>
<name>A0A345NMU8_9MICO</name>
<keyword evidence="12" id="KW-1185">Reference proteome</keyword>
<dbReference type="PROSITE" id="PS00136">
    <property type="entry name" value="SUBTILASE_ASP"/>
    <property type="match status" value="1"/>
</dbReference>
<evidence type="ECO:0000256" key="7">
    <source>
        <dbReference type="RuleBase" id="RU003355"/>
    </source>
</evidence>
<dbReference type="InterPro" id="IPR023828">
    <property type="entry name" value="Peptidase_S8_Ser-AS"/>
</dbReference>
<keyword evidence="3 6" id="KW-0378">Hydrolase</keyword>
<evidence type="ECO:0000313" key="12">
    <source>
        <dbReference type="Proteomes" id="UP000253790"/>
    </source>
</evidence>
<evidence type="ECO:0000256" key="9">
    <source>
        <dbReference type="SAM" id="SignalP"/>
    </source>
</evidence>
<gene>
    <name evidence="11" type="ORF">DV701_09700</name>
</gene>
<evidence type="ECO:0000256" key="3">
    <source>
        <dbReference type="ARBA" id="ARBA00022801"/>
    </source>
</evidence>
<comment type="similarity">
    <text evidence="1 6 7">Belongs to the peptidase S8 family.</text>
</comment>
<proteinExistence type="inferred from homology"/>
<dbReference type="InterPro" id="IPR013783">
    <property type="entry name" value="Ig-like_fold"/>
</dbReference>
<dbReference type="CDD" id="cd07474">
    <property type="entry name" value="Peptidases_S8_subtilisin_Vpr-like"/>
    <property type="match status" value="1"/>
</dbReference>
<dbReference type="PANTHER" id="PTHR43806:SF65">
    <property type="entry name" value="SERINE PROTEASE APRX"/>
    <property type="match status" value="1"/>
</dbReference>
<evidence type="ECO:0000256" key="2">
    <source>
        <dbReference type="ARBA" id="ARBA00022670"/>
    </source>
</evidence>
<dbReference type="KEGG" id="orn:DV701_09700"/>
<dbReference type="InterPro" id="IPR050131">
    <property type="entry name" value="Peptidase_S8_subtilisin-like"/>
</dbReference>
<keyword evidence="2 6" id="KW-0645">Protease</keyword>
<keyword evidence="9" id="KW-0732">Signal</keyword>
<dbReference type="EMBL" id="CP031229">
    <property type="protein sequence ID" value="AXH96356.1"/>
    <property type="molecule type" value="Genomic_DNA"/>
</dbReference>
<dbReference type="GO" id="GO:0004252">
    <property type="term" value="F:serine-type endopeptidase activity"/>
    <property type="evidence" value="ECO:0007669"/>
    <property type="project" value="UniProtKB-UniRule"/>
</dbReference>
<evidence type="ECO:0000256" key="5">
    <source>
        <dbReference type="PIRSR" id="PIRSR615500-1"/>
    </source>
</evidence>
<keyword evidence="4 6" id="KW-0720">Serine protease</keyword>
<dbReference type="GO" id="GO:0005975">
    <property type="term" value="P:carbohydrate metabolic process"/>
    <property type="evidence" value="ECO:0007669"/>
    <property type="project" value="UniProtKB-ARBA"/>
</dbReference>
<dbReference type="Gene3D" id="2.60.40.10">
    <property type="entry name" value="Immunoglobulins"/>
    <property type="match status" value="1"/>
</dbReference>
<evidence type="ECO:0000259" key="10">
    <source>
        <dbReference type="Pfam" id="PF00082"/>
    </source>
</evidence>
<dbReference type="AlphaFoldDB" id="A0A345NMU8"/>
<feature type="active site" description="Charge relay system" evidence="5 6">
    <location>
        <position position="249"/>
    </location>
</feature>
<dbReference type="InterPro" id="IPR015500">
    <property type="entry name" value="Peptidase_S8_subtilisin-rel"/>
</dbReference>
<dbReference type="Gene3D" id="3.40.50.200">
    <property type="entry name" value="Peptidase S8/S53 domain"/>
    <property type="match status" value="2"/>
</dbReference>
<dbReference type="GO" id="GO:0006508">
    <property type="term" value="P:proteolysis"/>
    <property type="evidence" value="ECO:0007669"/>
    <property type="project" value="UniProtKB-KW"/>
</dbReference>
<dbReference type="OrthoDB" id="9813435at2"/>
<feature type="region of interest" description="Disordered" evidence="8">
    <location>
        <begin position="202"/>
        <end position="271"/>
    </location>
</feature>
<feature type="compositionally biased region" description="Basic and acidic residues" evidence="8">
    <location>
        <begin position="215"/>
        <end position="224"/>
    </location>
</feature>
<dbReference type="PRINTS" id="PR00723">
    <property type="entry name" value="SUBTILISIN"/>
</dbReference>
<dbReference type="PROSITE" id="PS51892">
    <property type="entry name" value="SUBTILASE"/>
    <property type="match status" value="1"/>
</dbReference>